<keyword evidence="2" id="KW-1133">Transmembrane helix</keyword>
<evidence type="ECO:0000313" key="3">
    <source>
        <dbReference type="EMBL" id="QRC93636.1"/>
    </source>
</evidence>
<evidence type="ECO:0000256" key="2">
    <source>
        <dbReference type="SAM" id="Phobius"/>
    </source>
</evidence>
<feature type="transmembrane region" description="Helical" evidence="2">
    <location>
        <begin position="266"/>
        <end position="288"/>
    </location>
</feature>
<proteinExistence type="predicted"/>
<keyword evidence="4" id="KW-1185">Reference proteome</keyword>
<dbReference type="Proteomes" id="UP000663193">
    <property type="component" value="Chromosome 3"/>
</dbReference>
<dbReference type="AlphaFoldDB" id="A0A7U2EVM8"/>
<feature type="compositionally biased region" description="Polar residues" evidence="1">
    <location>
        <begin position="57"/>
        <end position="90"/>
    </location>
</feature>
<organism evidence="3 4">
    <name type="scientific">Phaeosphaeria nodorum (strain SN15 / ATCC MYA-4574 / FGSC 10173)</name>
    <name type="common">Glume blotch fungus</name>
    <name type="synonym">Parastagonospora nodorum</name>
    <dbReference type="NCBI Taxonomy" id="321614"/>
    <lineage>
        <taxon>Eukaryota</taxon>
        <taxon>Fungi</taxon>
        <taxon>Dikarya</taxon>
        <taxon>Ascomycota</taxon>
        <taxon>Pezizomycotina</taxon>
        <taxon>Dothideomycetes</taxon>
        <taxon>Pleosporomycetidae</taxon>
        <taxon>Pleosporales</taxon>
        <taxon>Pleosporineae</taxon>
        <taxon>Phaeosphaeriaceae</taxon>
        <taxon>Parastagonospora</taxon>
    </lineage>
</organism>
<evidence type="ECO:0000256" key="1">
    <source>
        <dbReference type="SAM" id="MobiDB-lite"/>
    </source>
</evidence>
<dbReference type="VEuPathDB" id="FungiDB:JI435_038330"/>
<feature type="region of interest" description="Disordered" evidence="1">
    <location>
        <begin position="157"/>
        <end position="184"/>
    </location>
</feature>
<accession>A0A7U2EVM8</accession>
<keyword evidence="2" id="KW-0812">Transmembrane</keyword>
<evidence type="ECO:0000313" key="4">
    <source>
        <dbReference type="Proteomes" id="UP000663193"/>
    </source>
</evidence>
<dbReference type="EMBL" id="CP069025">
    <property type="protein sequence ID" value="QRC93636.1"/>
    <property type="molecule type" value="Genomic_DNA"/>
</dbReference>
<protein>
    <submittedName>
        <fullName evidence="3">Uncharacterized protein</fullName>
    </submittedName>
</protein>
<keyword evidence="2" id="KW-0472">Membrane</keyword>
<name>A0A7U2EVM8_PHANO</name>
<feature type="region of interest" description="Disordered" evidence="1">
    <location>
        <begin position="1"/>
        <end position="93"/>
    </location>
</feature>
<sequence length="392" mass="41471">MGPGQTRDGMNAGGKSEMENARNEGSGRMNRNATDPLPTISHAQGNIRPASLRQRLKATSSISATPAVTMQGSRNQTYTSVTQSKNSTATGVGRQAELDTVPMPGKNQIMPKLNITSIGNLPAAAIGRPLPGKNQPRPILDGVAASLTQLVEPEPLSTLSWSSSSSSTSTLSSSLTTSSPISTSTPISSFATLTRSQPGNGQAPISSVIVSSSQATLVASSLSTTLSSILVVTSVITAPTGQPILNATANAELRQRARLTPLARTLFIIFGALGAAALLIAFGVVVILQVKKKHAREAQERPAEPDFDYFRNDGNPSFGELNFTTDASVSNNTRNSFHDNPFLTESEKAIVTRAVTPDEERDSHSHLSISTFNDDIKAFIAKSRRLTYKISP</sequence>
<dbReference type="OrthoDB" id="3798900at2759"/>
<gene>
    <name evidence="3" type="ORF">JI435_038330</name>
</gene>
<reference evidence="4" key="1">
    <citation type="journal article" date="2021" name="BMC Genomics">
        <title>Chromosome-level genome assembly and manually-curated proteome of model necrotroph Parastagonospora nodorum Sn15 reveals a genome-wide trove of candidate effector homologs, and redundancy of virulence-related functions within an accessory chromosome.</title>
        <authorList>
            <person name="Bertazzoni S."/>
            <person name="Jones D.A.B."/>
            <person name="Phan H.T."/>
            <person name="Tan K.-C."/>
            <person name="Hane J.K."/>
        </authorList>
    </citation>
    <scope>NUCLEOTIDE SEQUENCE [LARGE SCALE GENOMIC DNA]</scope>
    <source>
        <strain evidence="4">SN15 / ATCC MYA-4574 / FGSC 10173)</strain>
    </source>
</reference>